<dbReference type="InterPro" id="IPR049730">
    <property type="entry name" value="SNF2/RAD54-like_C"/>
</dbReference>
<feature type="region of interest" description="Disordered" evidence="3">
    <location>
        <begin position="136"/>
        <end position="161"/>
    </location>
</feature>
<dbReference type="InterPro" id="IPR014001">
    <property type="entry name" value="Helicase_ATP-bd"/>
</dbReference>
<dbReference type="Pfam" id="PF08455">
    <property type="entry name" value="SNF2_assoc"/>
    <property type="match status" value="1"/>
</dbReference>
<evidence type="ECO:0000313" key="7">
    <source>
        <dbReference type="EMBL" id="KFI83869.1"/>
    </source>
</evidence>
<comment type="caution">
    <text evidence="7">The sequence shown here is derived from an EMBL/GenBank/DDBJ whole genome shotgun (WGS) entry which is preliminary data.</text>
</comment>
<dbReference type="InterPro" id="IPR027417">
    <property type="entry name" value="P-loop_NTPase"/>
</dbReference>
<dbReference type="Gene3D" id="3.40.50.10810">
    <property type="entry name" value="Tandem AAA-ATPase domain"/>
    <property type="match status" value="2"/>
</dbReference>
<dbReference type="PROSITE" id="PS51192">
    <property type="entry name" value="HELICASE_ATP_BIND_1"/>
    <property type="match status" value="1"/>
</dbReference>
<organism evidence="7 8">
    <name type="scientific">Bifidobacterium pullorum</name>
    <dbReference type="NCBI Taxonomy" id="78448"/>
    <lineage>
        <taxon>Bacteria</taxon>
        <taxon>Bacillati</taxon>
        <taxon>Actinomycetota</taxon>
        <taxon>Actinomycetes</taxon>
        <taxon>Bifidobacteriales</taxon>
        <taxon>Bifidobacteriaceae</taxon>
        <taxon>Bifidobacterium</taxon>
    </lineage>
</organism>
<dbReference type="GO" id="GO:0003678">
    <property type="term" value="F:DNA helicase activity"/>
    <property type="evidence" value="ECO:0007669"/>
    <property type="project" value="UniProtKB-EC"/>
</dbReference>
<keyword evidence="2" id="KW-0862">Zinc</keyword>
<keyword evidence="2" id="KW-0479">Metal-binding</keyword>
<feature type="domain" description="SWIM-type" evidence="4">
    <location>
        <begin position="88"/>
        <end position="129"/>
    </location>
</feature>
<dbReference type="Pfam" id="PF04434">
    <property type="entry name" value="SWIM"/>
    <property type="match status" value="1"/>
</dbReference>
<keyword evidence="7" id="KW-0067">ATP-binding</keyword>
<evidence type="ECO:0000313" key="8">
    <source>
        <dbReference type="Proteomes" id="UP000029109"/>
    </source>
</evidence>
<dbReference type="EC" id="3.6.4.12" evidence="7"/>
<dbReference type="SMART" id="SM00490">
    <property type="entry name" value="HELICc"/>
    <property type="match status" value="1"/>
</dbReference>
<feature type="compositionally biased region" description="Basic residues" evidence="3">
    <location>
        <begin position="151"/>
        <end position="161"/>
    </location>
</feature>
<dbReference type="SUPFAM" id="SSF52540">
    <property type="entry name" value="P-loop containing nucleoside triphosphate hydrolases"/>
    <property type="match status" value="2"/>
</dbReference>
<gene>
    <name evidence="7" type="ORF">BPULL_0601</name>
</gene>
<keyword evidence="1 7" id="KW-0378">Hydrolase</keyword>
<dbReference type="PANTHER" id="PTHR10799">
    <property type="entry name" value="SNF2/RAD54 HELICASE FAMILY"/>
    <property type="match status" value="1"/>
</dbReference>
<protein>
    <submittedName>
        <fullName evidence="7">Helicase</fullName>
        <ecNumber evidence="7">3.6.4.12</ecNumber>
    </submittedName>
</protein>
<dbReference type="AlphaFoldDB" id="A0A7V8HR76"/>
<dbReference type="Proteomes" id="UP000029109">
    <property type="component" value="Unassembled WGS sequence"/>
</dbReference>
<dbReference type="CDD" id="cd18793">
    <property type="entry name" value="SF2_C_SNF"/>
    <property type="match status" value="1"/>
</dbReference>
<evidence type="ECO:0000256" key="3">
    <source>
        <dbReference type="SAM" id="MobiDB-lite"/>
    </source>
</evidence>
<dbReference type="EMBL" id="JGZJ01000004">
    <property type="protein sequence ID" value="KFI83869.1"/>
    <property type="molecule type" value="Genomic_DNA"/>
</dbReference>
<dbReference type="GO" id="GO:0005524">
    <property type="term" value="F:ATP binding"/>
    <property type="evidence" value="ECO:0007669"/>
    <property type="project" value="InterPro"/>
</dbReference>
<feature type="region of interest" description="Disordered" evidence="3">
    <location>
        <begin position="466"/>
        <end position="499"/>
    </location>
</feature>
<evidence type="ECO:0000259" key="4">
    <source>
        <dbReference type="PROSITE" id="PS50966"/>
    </source>
</evidence>
<dbReference type="CDD" id="cd18012">
    <property type="entry name" value="DEXQc_arch_SWI2_SNF2"/>
    <property type="match status" value="1"/>
</dbReference>
<dbReference type="InterPro" id="IPR013663">
    <property type="entry name" value="Helicase_SWF/SNF/SWI_bac"/>
</dbReference>
<dbReference type="InterPro" id="IPR001650">
    <property type="entry name" value="Helicase_C-like"/>
</dbReference>
<feature type="domain" description="Helicase C-terminal" evidence="6">
    <location>
        <begin position="1107"/>
        <end position="1270"/>
    </location>
</feature>
<dbReference type="PROSITE" id="PS51194">
    <property type="entry name" value="HELICASE_CTER"/>
    <property type="match status" value="1"/>
</dbReference>
<evidence type="ECO:0000259" key="6">
    <source>
        <dbReference type="PROSITE" id="PS51194"/>
    </source>
</evidence>
<keyword evidence="2" id="KW-0863">Zinc-finger</keyword>
<accession>A0A7V8HR76</accession>
<dbReference type="GO" id="GO:0016787">
    <property type="term" value="F:hydrolase activity"/>
    <property type="evidence" value="ECO:0007669"/>
    <property type="project" value="UniProtKB-KW"/>
</dbReference>
<dbReference type="InterPro" id="IPR000330">
    <property type="entry name" value="SNF2_N"/>
</dbReference>
<keyword evidence="7" id="KW-0547">Nucleotide-binding</keyword>
<dbReference type="Pfam" id="PF00176">
    <property type="entry name" value="SNF2-rel_dom"/>
    <property type="match status" value="1"/>
</dbReference>
<dbReference type="InterPro" id="IPR038718">
    <property type="entry name" value="SNF2-like_sf"/>
</dbReference>
<evidence type="ECO:0000256" key="1">
    <source>
        <dbReference type="ARBA" id="ARBA00022801"/>
    </source>
</evidence>
<sequence>MTWHNAVYGSRNGSDVMGRPFDDGPVYGRVPDELIPEERLRRLGGKSFYRAHEVIDSARIHDFGYTYTDDGITLTALVDSADGYADDYSVTAHVDQSIGDLTASHCTCPAYGRFGAICKHVIALIMAYDEDPDAFEALDEDGGDPSPAARPRPRRSPRTSRRLQAFMREREQSRQSDVQSRQLTLLKEIDSMSSSGGSTGAQQGGVVSRHLPIGSVVLRPELRRFGASWAVRLRLTVPSRSVAYVVKDVAAFIDTVRHQGFHSYGRKLAFVHTRDTLSERSRTILDVLERAVRIRESVTGGAAFYRRGAEADTVLLTGDEIGELLEAFVDADAFLDYERPYRMRTEPVRVVDGDPDLGLALVWSDDAEGYVVRHRLDVLDIVEGSSASFVAVAPSLSESLSRRAEASGAASGGDEVRIHRCSQAFMRARQAIDVLCGTERGEDMVVAPGDTDLFMRTVAPLFTAVTTDDATDGRPESGAESGDGGVGRRRPWHPDSAAGGDAAIAARALRNRDLSGSRADGCDLRRAGAVRRPPVPCLRGHRRGRPRAATETPNVWPWRRCCIISRVRTGPLAFLEESDDDAIWRLITEGLPVMRGLGEVFTTPAFDGLLDAPRPTIRLGLSVRSGLVEISPIADEIDPEDVPGLLASYRRRKRFHRLRNGAFLDMSAVDAGQAEETLSDLDLTLHDLERGPAQVPATSAYYLDAQVDDEAKDEGFRAYVDGLRVVDPQSYAVPASLAEVLRPYQVEGFRWLNAVCDKGFGGILADEMGLGKTVQLLSLLVARRDEARTVGPNLIVCPASLVYNWEAECRRFAPGLRVAVVAGSKAERRALLDRICRAQVTRGAAERDNVDDDVTLVSRTAAAALADATDDGWQGAATPLPDDDGAAMDGGPLPDLLITSYDLLRRDVEDYQEIEFFCMTLDEAQYVKNHATKASKAVRSLLARHRFALTGTPIENRLAELWSIFDFLMPGMLGSYRHFRERFEQPVLSGDEHAQAKLQAFVGPFILRRLKSDVLKDLPDKIENVITVQLEGEQRRLYAALEQRLRASINKTRDVDFRNDRIQVLAQLTRLRQVCCDPRLVYENAGQLDAPSDGRRRTASPSAKLDAIQELVESCRDAGRKVLIFSQFTSYLDLIAERLRSVGMAYDTITGATPKKRRLELVDSFNADDTPVFLISLKAGNTGLNLTGACVVIHADPWWNAAAQNQATDRAHRIGQTQDVNVYQIVAKDTIEERILNLQQSKTDLASRFVDEASSSTGGSVAALTREDLLALLGG</sequence>
<feature type="domain" description="Helicase ATP-binding" evidence="5">
    <location>
        <begin position="753"/>
        <end position="971"/>
    </location>
</feature>
<dbReference type="Pfam" id="PF00271">
    <property type="entry name" value="Helicase_C"/>
    <property type="match status" value="1"/>
</dbReference>
<name>A0A7V8HR76_9BIFI</name>
<dbReference type="Gene3D" id="3.40.50.300">
    <property type="entry name" value="P-loop containing nucleotide triphosphate hydrolases"/>
    <property type="match status" value="1"/>
</dbReference>
<evidence type="ECO:0000256" key="2">
    <source>
        <dbReference type="PROSITE-ProRule" id="PRU00325"/>
    </source>
</evidence>
<evidence type="ECO:0000259" key="5">
    <source>
        <dbReference type="PROSITE" id="PS51192"/>
    </source>
</evidence>
<proteinExistence type="predicted"/>
<reference evidence="7 8" key="1">
    <citation type="submission" date="2014-03" db="EMBL/GenBank/DDBJ databases">
        <title>Genomics of Bifidobacteria.</title>
        <authorList>
            <person name="Ventura M."/>
            <person name="Milani C."/>
            <person name="Lugli G.A."/>
        </authorList>
    </citation>
    <scope>NUCLEOTIDE SEQUENCE [LARGE SCALE GENOMIC DNA]</scope>
    <source>
        <strain evidence="7 8">LMG 21816</strain>
    </source>
</reference>
<dbReference type="InterPro" id="IPR007527">
    <property type="entry name" value="Znf_SWIM"/>
</dbReference>
<dbReference type="SMART" id="SM00487">
    <property type="entry name" value="DEXDc"/>
    <property type="match status" value="1"/>
</dbReference>
<keyword evidence="7" id="KW-0347">Helicase</keyword>
<dbReference type="PROSITE" id="PS50966">
    <property type="entry name" value="ZF_SWIM"/>
    <property type="match status" value="1"/>
</dbReference>
<dbReference type="GO" id="GO:0008270">
    <property type="term" value="F:zinc ion binding"/>
    <property type="evidence" value="ECO:0007669"/>
    <property type="project" value="UniProtKB-KW"/>
</dbReference>